<dbReference type="InterPro" id="IPR001048">
    <property type="entry name" value="Asp/Glu/Uridylate_kinase"/>
</dbReference>
<reference evidence="8" key="1">
    <citation type="journal article" date="2019" name="Int. J. Syst. Evol. Microbiol.">
        <title>The Global Catalogue of Microorganisms (GCM) 10K type strain sequencing project: providing services to taxonomists for standard genome sequencing and annotation.</title>
        <authorList>
            <consortium name="The Broad Institute Genomics Platform"/>
            <consortium name="The Broad Institute Genome Sequencing Center for Infectious Disease"/>
            <person name="Wu L."/>
            <person name="Ma J."/>
        </authorList>
    </citation>
    <scope>NUCLEOTIDE SEQUENCE [LARGE SCALE GENOMIC DNA]</scope>
    <source>
        <strain evidence="8">NBRC 113072</strain>
    </source>
</reference>
<keyword evidence="8" id="KW-1185">Reference proteome</keyword>
<dbReference type="Gene3D" id="3.40.1160.10">
    <property type="entry name" value="Acetylglutamate kinase-like"/>
    <property type="match status" value="1"/>
</dbReference>
<evidence type="ECO:0000256" key="4">
    <source>
        <dbReference type="ARBA" id="ARBA00022840"/>
    </source>
</evidence>
<organism evidence="7 8">
    <name type="scientific">Mobilicoccus caccae</name>
    <dbReference type="NCBI Taxonomy" id="1859295"/>
    <lineage>
        <taxon>Bacteria</taxon>
        <taxon>Bacillati</taxon>
        <taxon>Actinomycetota</taxon>
        <taxon>Actinomycetes</taxon>
        <taxon>Micrococcales</taxon>
        <taxon>Dermatophilaceae</taxon>
        <taxon>Mobilicoccus</taxon>
    </lineage>
</organism>
<feature type="region of interest" description="Disordered" evidence="5">
    <location>
        <begin position="1"/>
        <end position="43"/>
    </location>
</feature>
<accession>A0ABQ6IQV0</accession>
<dbReference type="SUPFAM" id="SSF53633">
    <property type="entry name" value="Carbamate kinase-like"/>
    <property type="match status" value="1"/>
</dbReference>
<comment type="caution">
    <text evidence="7">The sequence shown here is derived from an EMBL/GenBank/DDBJ whole genome shotgun (WGS) entry which is preliminary data.</text>
</comment>
<evidence type="ECO:0000313" key="7">
    <source>
        <dbReference type="EMBL" id="GMA40076.1"/>
    </source>
</evidence>
<name>A0ABQ6IQV0_9MICO</name>
<keyword evidence="4" id="KW-0067">ATP-binding</keyword>
<evidence type="ECO:0000256" key="3">
    <source>
        <dbReference type="ARBA" id="ARBA00022777"/>
    </source>
</evidence>
<evidence type="ECO:0000256" key="5">
    <source>
        <dbReference type="SAM" id="MobiDB-lite"/>
    </source>
</evidence>
<dbReference type="Proteomes" id="UP001157126">
    <property type="component" value="Unassembled WGS sequence"/>
</dbReference>
<dbReference type="PANTHER" id="PTHR43654:SF1">
    <property type="entry name" value="ISOPENTENYL PHOSPHATE KINASE"/>
    <property type="match status" value="1"/>
</dbReference>
<evidence type="ECO:0000256" key="2">
    <source>
        <dbReference type="ARBA" id="ARBA00022741"/>
    </source>
</evidence>
<evidence type="ECO:0000256" key="1">
    <source>
        <dbReference type="ARBA" id="ARBA00022679"/>
    </source>
</evidence>
<feature type="domain" description="Aspartate/glutamate/uridylate kinase" evidence="6">
    <location>
        <begin position="61"/>
        <end position="138"/>
    </location>
</feature>
<feature type="compositionally biased region" description="Polar residues" evidence="5">
    <location>
        <begin position="125"/>
        <end position="141"/>
    </location>
</feature>
<evidence type="ECO:0000259" key="6">
    <source>
        <dbReference type="Pfam" id="PF00696"/>
    </source>
</evidence>
<dbReference type="EMBL" id="BSUO01000001">
    <property type="protein sequence ID" value="GMA40076.1"/>
    <property type="molecule type" value="Genomic_DNA"/>
</dbReference>
<protein>
    <recommendedName>
        <fullName evidence="6">Aspartate/glutamate/uridylate kinase domain-containing protein</fullName>
    </recommendedName>
</protein>
<keyword evidence="2" id="KW-0547">Nucleotide-binding</keyword>
<dbReference type="InterPro" id="IPR036393">
    <property type="entry name" value="AceGlu_kinase-like_sf"/>
</dbReference>
<feature type="region of interest" description="Disordered" evidence="5">
    <location>
        <begin position="125"/>
        <end position="166"/>
    </location>
</feature>
<sequence length="166" mass="17028">MQRAETAAYNRRCRRRAAPSPAPASFPPADARLPARPERLPSGVSPEALAAARDRIRDAQTVVVKVGSSSLTTPAGVLDVERLTSLTQALAARRLAGSKIVLVSSGAIAAGIVPLGYTTRPRDLATQQAAASVGQGLSSPPTRGPSGRTGSPWGRCCSRSTTSSGG</sequence>
<proteinExistence type="predicted"/>
<dbReference type="Pfam" id="PF00696">
    <property type="entry name" value="AA_kinase"/>
    <property type="match status" value="1"/>
</dbReference>
<dbReference type="PANTHER" id="PTHR43654">
    <property type="entry name" value="GLUTAMATE 5-KINASE"/>
    <property type="match status" value="1"/>
</dbReference>
<evidence type="ECO:0000313" key="8">
    <source>
        <dbReference type="Proteomes" id="UP001157126"/>
    </source>
</evidence>
<gene>
    <name evidence="7" type="ORF">GCM10025883_21210</name>
</gene>
<keyword evidence="1" id="KW-0808">Transferase</keyword>
<keyword evidence="3" id="KW-0418">Kinase</keyword>